<organism evidence="2 3">
    <name type="scientific">Phaseolus coccineus</name>
    <name type="common">Scarlet runner bean</name>
    <name type="synonym">Phaseolus multiflorus</name>
    <dbReference type="NCBI Taxonomy" id="3886"/>
    <lineage>
        <taxon>Eukaryota</taxon>
        <taxon>Viridiplantae</taxon>
        <taxon>Streptophyta</taxon>
        <taxon>Embryophyta</taxon>
        <taxon>Tracheophyta</taxon>
        <taxon>Spermatophyta</taxon>
        <taxon>Magnoliopsida</taxon>
        <taxon>eudicotyledons</taxon>
        <taxon>Gunneridae</taxon>
        <taxon>Pentapetalae</taxon>
        <taxon>rosids</taxon>
        <taxon>fabids</taxon>
        <taxon>Fabales</taxon>
        <taxon>Fabaceae</taxon>
        <taxon>Papilionoideae</taxon>
        <taxon>50 kb inversion clade</taxon>
        <taxon>NPAAA clade</taxon>
        <taxon>indigoferoid/millettioid clade</taxon>
        <taxon>Phaseoleae</taxon>
        <taxon>Phaseolus</taxon>
    </lineage>
</organism>
<evidence type="ECO:0000313" key="3">
    <source>
        <dbReference type="Proteomes" id="UP001374584"/>
    </source>
</evidence>
<gene>
    <name evidence="2" type="ORF">VNO80_22119</name>
</gene>
<feature type="region of interest" description="Disordered" evidence="1">
    <location>
        <begin position="104"/>
        <end position="125"/>
    </location>
</feature>
<comment type="caution">
    <text evidence="2">The sequence shown here is derived from an EMBL/GenBank/DDBJ whole genome shotgun (WGS) entry which is preliminary data.</text>
</comment>
<accession>A0AAN9QTZ3</accession>
<dbReference type="Proteomes" id="UP001374584">
    <property type="component" value="Unassembled WGS sequence"/>
</dbReference>
<name>A0AAN9QTZ3_PHACN</name>
<protein>
    <submittedName>
        <fullName evidence="2">Uncharacterized protein</fullName>
    </submittedName>
</protein>
<sequence length="125" mass="14000">MMSSWTSCISFKSGNSLVLNKVPTKKRDKFVFGLSFVPAQHINCLRCTLDTECSAVYKGCTLDTQCSAVYKGCTLDTQCSAVYKGQQNHAWLLFSLHIGRMLSHNTKSSPEKKKPDQPDYTRHSS</sequence>
<reference evidence="2 3" key="1">
    <citation type="submission" date="2024-01" db="EMBL/GenBank/DDBJ databases">
        <title>The genomes of 5 underutilized Papilionoideae crops provide insights into root nodulation and disease resistanc.</title>
        <authorList>
            <person name="Jiang F."/>
        </authorList>
    </citation>
    <scope>NUCLEOTIDE SEQUENCE [LARGE SCALE GENOMIC DNA]</scope>
    <source>
        <strain evidence="2">JINMINGXINNONG_FW02</strain>
        <tissue evidence="2">Leaves</tissue>
    </source>
</reference>
<proteinExistence type="predicted"/>
<feature type="compositionally biased region" description="Basic and acidic residues" evidence="1">
    <location>
        <begin position="109"/>
        <end position="125"/>
    </location>
</feature>
<dbReference type="AlphaFoldDB" id="A0AAN9QTZ3"/>
<dbReference type="EMBL" id="JAYMYR010000008">
    <property type="protein sequence ID" value="KAK7347584.1"/>
    <property type="molecule type" value="Genomic_DNA"/>
</dbReference>
<keyword evidence="3" id="KW-1185">Reference proteome</keyword>
<evidence type="ECO:0000313" key="2">
    <source>
        <dbReference type="EMBL" id="KAK7347584.1"/>
    </source>
</evidence>
<evidence type="ECO:0000256" key="1">
    <source>
        <dbReference type="SAM" id="MobiDB-lite"/>
    </source>
</evidence>